<proteinExistence type="predicted"/>
<accession>A0A9P8PNR1</accession>
<organism evidence="1 2">
    <name type="scientific">Wickerhamomyces mucosus</name>
    <dbReference type="NCBI Taxonomy" id="1378264"/>
    <lineage>
        <taxon>Eukaryota</taxon>
        <taxon>Fungi</taxon>
        <taxon>Dikarya</taxon>
        <taxon>Ascomycota</taxon>
        <taxon>Saccharomycotina</taxon>
        <taxon>Saccharomycetes</taxon>
        <taxon>Phaffomycetales</taxon>
        <taxon>Wickerhamomycetaceae</taxon>
        <taxon>Wickerhamomyces</taxon>
    </lineage>
</organism>
<dbReference type="OrthoDB" id="3980807at2759"/>
<sequence length="206" mass="23592">MLQLPSSFFQATQLTSNVSPDHTLRQIISKRLSIQSMDTQSNISVKITTLEVYLNSIFKILVSENKVKTYLQVLEYGDSVTLSENIPWKLPITKSLSLKWTLQNEIVMTIINIIICYSLRSNELLTSLVASNDYRNEAKFLNIFKISKKALIYINYLKKQQLRSDAIVEVSSDFVDFIEISINISIQSIFLIKTLLILSNAEFDID</sequence>
<name>A0A9P8PNR1_9ASCO</name>
<dbReference type="EMBL" id="JAEUBF010000754">
    <property type="protein sequence ID" value="KAH3675497.1"/>
    <property type="molecule type" value="Genomic_DNA"/>
</dbReference>
<dbReference type="AlphaFoldDB" id="A0A9P8PNR1"/>
<comment type="caution">
    <text evidence="1">The sequence shown here is derived from an EMBL/GenBank/DDBJ whole genome shotgun (WGS) entry which is preliminary data.</text>
</comment>
<keyword evidence="2" id="KW-1185">Reference proteome</keyword>
<evidence type="ECO:0000313" key="1">
    <source>
        <dbReference type="EMBL" id="KAH3675497.1"/>
    </source>
</evidence>
<reference evidence="1" key="2">
    <citation type="submission" date="2021-01" db="EMBL/GenBank/DDBJ databases">
        <authorList>
            <person name="Schikora-Tamarit M.A."/>
        </authorList>
    </citation>
    <scope>NUCLEOTIDE SEQUENCE</scope>
    <source>
        <strain evidence="1">CBS6341</strain>
    </source>
</reference>
<dbReference type="InterPro" id="IPR035278">
    <property type="entry name" value="DUF5355"/>
</dbReference>
<evidence type="ECO:0000313" key="2">
    <source>
        <dbReference type="Proteomes" id="UP000769528"/>
    </source>
</evidence>
<dbReference type="Proteomes" id="UP000769528">
    <property type="component" value="Unassembled WGS sequence"/>
</dbReference>
<reference evidence="1" key="1">
    <citation type="journal article" date="2021" name="Open Biol.">
        <title>Shared evolutionary footprints suggest mitochondrial oxidative damage underlies multiple complex I losses in fungi.</title>
        <authorList>
            <person name="Schikora-Tamarit M.A."/>
            <person name="Marcet-Houben M."/>
            <person name="Nosek J."/>
            <person name="Gabaldon T."/>
        </authorList>
    </citation>
    <scope>NUCLEOTIDE SEQUENCE</scope>
    <source>
        <strain evidence="1">CBS6341</strain>
    </source>
</reference>
<gene>
    <name evidence="1" type="ORF">WICMUC_002688</name>
</gene>
<protein>
    <submittedName>
        <fullName evidence="1">Uncharacterized protein</fullName>
    </submittedName>
</protein>
<dbReference type="Pfam" id="PF17306">
    <property type="entry name" value="DUF5355"/>
    <property type="match status" value="1"/>
</dbReference>